<evidence type="ECO:0000256" key="8">
    <source>
        <dbReference type="RuleBase" id="RU003857"/>
    </source>
</evidence>
<dbReference type="GO" id="GO:0015271">
    <property type="term" value="F:outward rectifier potassium channel activity"/>
    <property type="evidence" value="ECO:0007669"/>
    <property type="project" value="TreeGrafter"/>
</dbReference>
<dbReference type="PANTHER" id="PTHR11003:SF156">
    <property type="entry name" value="POTASSIUM CHANNEL DOMAIN-CONTAINING PROTEIN"/>
    <property type="match status" value="1"/>
</dbReference>
<evidence type="ECO:0000313" key="11">
    <source>
        <dbReference type="Proteomes" id="UP000887575"/>
    </source>
</evidence>
<feature type="transmembrane region" description="Helical" evidence="9">
    <location>
        <begin position="75"/>
        <end position="95"/>
    </location>
</feature>
<dbReference type="PANTHER" id="PTHR11003">
    <property type="entry name" value="POTASSIUM CHANNEL, SUBFAMILY K"/>
    <property type="match status" value="1"/>
</dbReference>
<dbReference type="Pfam" id="PF07885">
    <property type="entry name" value="Ion_trans_2"/>
    <property type="match status" value="2"/>
</dbReference>
<organism evidence="11 12">
    <name type="scientific">Mesorhabditis belari</name>
    <dbReference type="NCBI Taxonomy" id="2138241"/>
    <lineage>
        <taxon>Eukaryota</taxon>
        <taxon>Metazoa</taxon>
        <taxon>Ecdysozoa</taxon>
        <taxon>Nematoda</taxon>
        <taxon>Chromadorea</taxon>
        <taxon>Rhabditida</taxon>
        <taxon>Rhabditina</taxon>
        <taxon>Rhabditomorpha</taxon>
        <taxon>Rhabditoidea</taxon>
        <taxon>Rhabditidae</taxon>
        <taxon>Mesorhabditinae</taxon>
        <taxon>Mesorhabditis</taxon>
    </lineage>
</organism>
<dbReference type="AlphaFoldDB" id="A0AAF3EG87"/>
<dbReference type="InterPro" id="IPR013099">
    <property type="entry name" value="K_chnl_dom"/>
</dbReference>
<feature type="domain" description="Potassium channel" evidence="10">
    <location>
        <begin position="8"/>
        <end position="56"/>
    </location>
</feature>
<dbReference type="InterPro" id="IPR003280">
    <property type="entry name" value="2pore_dom_K_chnl"/>
</dbReference>
<evidence type="ECO:0000256" key="9">
    <source>
        <dbReference type="SAM" id="Phobius"/>
    </source>
</evidence>
<feature type="transmembrane region" description="Helical" evidence="9">
    <location>
        <begin position="34"/>
        <end position="55"/>
    </location>
</feature>
<dbReference type="GO" id="GO:0022841">
    <property type="term" value="F:potassium ion leak channel activity"/>
    <property type="evidence" value="ECO:0007669"/>
    <property type="project" value="TreeGrafter"/>
</dbReference>
<dbReference type="PRINTS" id="PR01333">
    <property type="entry name" value="2POREKCHANEL"/>
</dbReference>
<accession>A0AAF3EG87</accession>
<dbReference type="Gene3D" id="1.10.287.70">
    <property type="match status" value="1"/>
</dbReference>
<keyword evidence="2 8" id="KW-0813">Transport</keyword>
<comment type="similarity">
    <text evidence="8">Belongs to the two pore domain potassium channel (TC 1.A.1.8) family.</text>
</comment>
<evidence type="ECO:0000256" key="1">
    <source>
        <dbReference type="ARBA" id="ARBA00004141"/>
    </source>
</evidence>
<dbReference type="WBParaSite" id="MBELARI_LOCUS13006">
    <property type="protein sequence ID" value="MBELARI_LOCUS13006"/>
    <property type="gene ID" value="MBELARI_LOCUS13006"/>
</dbReference>
<keyword evidence="3 8" id="KW-0812">Transmembrane</keyword>
<keyword evidence="7 8" id="KW-0407">Ion channel</keyword>
<feature type="transmembrane region" description="Helical" evidence="9">
    <location>
        <begin position="101"/>
        <end position="121"/>
    </location>
</feature>
<sequence length="219" mass="24568">MDNAIGNLFTTTVLTSIGYGHLIPISWEGQFFCMAYALFGIPLTLITIADVAKFFSDRLGGKDDPFAEVAANRRFQVIFVLMFYMVIWAWIYDFLEPTWDFLMSFSFCLVSLLTIGFGDLVPSGKTELDVAISIGFLFIGLVLTTLTVEVVGSAAIVKMHGLGISGFFKGRKLGMFRKIRPDSNSKEVWFAYVPKDASRIPYIDESARDSIKNAKLWDY</sequence>
<evidence type="ECO:0000256" key="5">
    <source>
        <dbReference type="ARBA" id="ARBA00023065"/>
    </source>
</evidence>
<evidence type="ECO:0000313" key="12">
    <source>
        <dbReference type="WBParaSite" id="MBELARI_LOCUS13006"/>
    </source>
</evidence>
<evidence type="ECO:0000256" key="6">
    <source>
        <dbReference type="ARBA" id="ARBA00023136"/>
    </source>
</evidence>
<evidence type="ECO:0000256" key="2">
    <source>
        <dbReference type="ARBA" id="ARBA00022448"/>
    </source>
</evidence>
<dbReference type="SUPFAM" id="SSF81324">
    <property type="entry name" value="Voltage-gated potassium channels"/>
    <property type="match status" value="2"/>
</dbReference>
<name>A0AAF3EG87_9BILA</name>
<evidence type="ECO:0000259" key="10">
    <source>
        <dbReference type="Pfam" id="PF07885"/>
    </source>
</evidence>
<dbReference type="GO" id="GO:0030322">
    <property type="term" value="P:stabilization of membrane potential"/>
    <property type="evidence" value="ECO:0007669"/>
    <property type="project" value="TreeGrafter"/>
</dbReference>
<reference evidence="12" key="1">
    <citation type="submission" date="2024-02" db="UniProtKB">
        <authorList>
            <consortium name="WormBaseParasite"/>
        </authorList>
    </citation>
    <scope>IDENTIFICATION</scope>
</reference>
<comment type="subcellular location">
    <subcellularLocation>
        <location evidence="1">Membrane</location>
        <topology evidence="1">Multi-pass membrane protein</topology>
    </subcellularLocation>
</comment>
<keyword evidence="4 9" id="KW-1133">Transmembrane helix</keyword>
<dbReference type="GO" id="GO:0005886">
    <property type="term" value="C:plasma membrane"/>
    <property type="evidence" value="ECO:0007669"/>
    <property type="project" value="TreeGrafter"/>
</dbReference>
<evidence type="ECO:0000256" key="4">
    <source>
        <dbReference type="ARBA" id="ARBA00022989"/>
    </source>
</evidence>
<dbReference type="Proteomes" id="UP000887575">
    <property type="component" value="Unassembled WGS sequence"/>
</dbReference>
<feature type="domain" description="Potassium channel" evidence="10">
    <location>
        <begin position="82"/>
        <end position="154"/>
    </location>
</feature>
<keyword evidence="5 8" id="KW-0406">Ion transport</keyword>
<proteinExistence type="inferred from homology"/>
<protein>
    <submittedName>
        <fullName evidence="12">Potassium channel domain-containing protein</fullName>
    </submittedName>
</protein>
<keyword evidence="11" id="KW-1185">Reference proteome</keyword>
<evidence type="ECO:0000256" key="3">
    <source>
        <dbReference type="ARBA" id="ARBA00022692"/>
    </source>
</evidence>
<keyword evidence="6 9" id="KW-0472">Membrane</keyword>
<evidence type="ECO:0000256" key="7">
    <source>
        <dbReference type="ARBA" id="ARBA00023303"/>
    </source>
</evidence>